<organism evidence="2 3">
    <name type="scientific">Blastomyces parvus</name>
    <dbReference type="NCBI Taxonomy" id="2060905"/>
    <lineage>
        <taxon>Eukaryota</taxon>
        <taxon>Fungi</taxon>
        <taxon>Dikarya</taxon>
        <taxon>Ascomycota</taxon>
        <taxon>Pezizomycotina</taxon>
        <taxon>Eurotiomycetes</taxon>
        <taxon>Eurotiomycetidae</taxon>
        <taxon>Onygenales</taxon>
        <taxon>Ajellomycetaceae</taxon>
        <taxon>Blastomyces</taxon>
    </lineage>
</organism>
<accession>A0A2B7XC08</accession>
<dbReference type="EMBL" id="PDNC01000023">
    <property type="protein sequence ID" value="PGH06301.1"/>
    <property type="molecule type" value="Genomic_DNA"/>
</dbReference>
<gene>
    <name evidence="2" type="ORF">GX51_02498</name>
</gene>
<feature type="region of interest" description="Disordered" evidence="1">
    <location>
        <begin position="1"/>
        <end position="85"/>
    </location>
</feature>
<dbReference type="OrthoDB" id="4187063at2759"/>
<comment type="caution">
    <text evidence="2">The sequence shown here is derived from an EMBL/GenBank/DDBJ whole genome shotgun (WGS) entry which is preliminary data.</text>
</comment>
<protein>
    <submittedName>
        <fullName evidence="2">Uncharacterized protein</fullName>
    </submittedName>
</protein>
<dbReference type="Proteomes" id="UP000224080">
    <property type="component" value="Unassembled WGS sequence"/>
</dbReference>
<feature type="region of interest" description="Disordered" evidence="1">
    <location>
        <begin position="154"/>
        <end position="173"/>
    </location>
</feature>
<dbReference type="AlphaFoldDB" id="A0A2B7XC08"/>
<keyword evidence="3" id="KW-1185">Reference proteome</keyword>
<name>A0A2B7XC08_9EURO</name>
<sequence>MPVATATPRTDPLRGHDKRSRRSSTSSSSGKSTTGYSEADSESYEASLPLLRKPSPSRSKQRALRISTDTSNLGKRDKSRSGSLSKGLISPIYKTIYPISAKDVNTCLSPVYKVIYPRTDDKDGNPQSPIYETIYPRHARRFSLVQKSPIYETEYPREKEPSTPIPASPSSPIYITIRPRTKESDCSIKDVAQHQVSSPMVMFREGQHKVTCTQGHTSWLPESENTASQRRKQKCCSCEIQKDVKASRAKYQKPDIQRRYSTSNYAMTGLKRTRDGSLEFVRSIRDLNVPRPINLLDVLHSKPSLYDTAEGRYARLDKPKHRYNLDSV</sequence>
<reference evidence="2 3" key="1">
    <citation type="submission" date="2017-10" db="EMBL/GenBank/DDBJ databases">
        <title>Comparative genomics in systemic dimorphic fungi from Ajellomycetaceae.</title>
        <authorList>
            <person name="Munoz J.F."/>
            <person name="Mcewen J.G."/>
            <person name="Clay O.K."/>
            <person name="Cuomo C.A."/>
        </authorList>
    </citation>
    <scope>NUCLEOTIDE SEQUENCE [LARGE SCALE GENOMIC DNA]</scope>
    <source>
        <strain evidence="2 3">UAMH130</strain>
    </source>
</reference>
<feature type="compositionally biased region" description="Low complexity" evidence="1">
    <location>
        <begin position="23"/>
        <end position="38"/>
    </location>
</feature>
<evidence type="ECO:0000313" key="2">
    <source>
        <dbReference type="EMBL" id="PGH06301.1"/>
    </source>
</evidence>
<evidence type="ECO:0000256" key="1">
    <source>
        <dbReference type="SAM" id="MobiDB-lite"/>
    </source>
</evidence>
<proteinExistence type="predicted"/>
<evidence type="ECO:0000313" key="3">
    <source>
        <dbReference type="Proteomes" id="UP000224080"/>
    </source>
</evidence>